<proteinExistence type="predicted"/>
<evidence type="ECO:0000313" key="2">
    <source>
        <dbReference type="EMBL" id="MPC93879.1"/>
    </source>
</evidence>
<name>A0A5B7JG68_PORTR</name>
<comment type="caution">
    <text evidence="2">The sequence shown here is derived from an EMBL/GenBank/DDBJ whole genome shotgun (WGS) entry which is preliminary data.</text>
</comment>
<accession>A0A5B7JG68</accession>
<dbReference type="AlphaFoldDB" id="A0A5B7JG68"/>
<evidence type="ECO:0000256" key="1">
    <source>
        <dbReference type="SAM" id="MobiDB-lite"/>
    </source>
</evidence>
<keyword evidence="3" id="KW-1185">Reference proteome</keyword>
<gene>
    <name evidence="2" type="ORF">E2C01_089024</name>
</gene>
<sequence length="50" mass="5766">MLIAGRLAETEQGSRTRTGRHLPKHCVAELRRAEKPPWRDRQWCRGSVAP</sequence>
<feature type="region of interest" description="Disordered" evidence="1">
    <location>
        <begin position="1"/>
        <end position="21"/>
    </location>
</feature>
<reference evidence="2 3" key="1">
    <citation type="submission" date="2019-05" db="EMBL/GenBank/DDBJ databases">
        <title>Another draft genome of Portunus trituberculatus and its Hox gene families provides insights of decapod evolution.</title>
        <authorList>
            <person name="Jeong J.-H."/>
            <person name="Song I."/>
            <person name="Kim S."/>
            <person name="Choi T."/>
            <person name="Kim D."/>
            <person name="Ryu S."/>
            <person name="Kim W."/>
        </authorList>
    </citation>
    <scope>NUCLEOTIDE SEQUENCE [LARGE SCALE GENOMIC DNA]</scope>
    <source>
        <tissue evidence="2">Muscle</tissue>
    </source>
</reference>
<organism evidence="2 3">
    <name type="scientific">Portunus trituberculatus</name>
    <name type="common">Swimming crab</name>
    <name type="synonym">Neptunus trituberculatus</name>
    <dbReference type="NCBI Taxonomy" id="210409"/>
    <lineage>
        <taxon>Eukaryota</taxon>
        <taxon>Metazoa</taxon>
        <taxon>Ecdysozoa</taxon>
        <taxon>Arthropoda</taxon>
        <taxon>Crustacea</taxon>
        <taxon>Multicrustacea</taxon>
        <taxon>Malacostraca</taxon>
        <taxon>Eumalacostraca</taxon>
        <taxon>Eucarida</taxon>
        <taxon>Decapoda</taxon>
        <taxon>Pleocyemata</taxon>
        <taxon>Brachyura</taxon>
        <taxon>Eubrachyura</taxon>
        <taxon>Portunoidea</taxon>
        <taxon>Portunidae</taxon>
        <taxon>Portuninae</taxon>
        <taxon>Portunus</taxon>
    </lineage>
</organism>
<protein>
    <submittedName>
        <fullName evidence="2">Uncharacterized protein</fullName>
    </submittedName>
</protein>
<dbReference type="Proteomes" id="UP000324222">
    <property type="component" value="Unassembled WGS sequence"/>
</dbReference>
<dbReference type="EMBL" id="VSRR010096439">
    <property type="protein sequence ID" value="MPC93879.1"/>
    <property type="molecule type" value="Genomic_DNA"/>
</dbReference>
<evidence type="ECO:0000313" key="3">
    <source>
        <dbReference type="Proteomes" id="UP000324222"/>
    </source>
</evidence>